<organism evidence="2 3">
    <name type="scientific">Lentilactobacillus kisonensis F0435</name>
    <dbReference type="NCBI Taxonomy" id="797516"/>
    <lineage>
        <taxon>Bacteria</taxon>
        <taxon>Bacillati</taxon>
        <taxon>Bacillota</taxon>
        <taxon>Bacilli</taxon>
        <taxon>Lactobacillales</taxon>
        <taxon>Lactobacillaceae</taxon>
        <taxon>Lentilactobacillus</taxon>
    </lineage>
</organism>
<feature type="transmembrane region" description="Helical" evidence="1">
    <location>
        <begin position="113"/>
        <end position="130"/>
    </location>
</feature>
<sequence>MFFAHFIFPLYIFKVTRLLRVYRESYRELITLLCYHSLFDFETNYLIPLTTRQKNIRIVGMNYHLSQKEKLALTNSKKNSQLQFALRVAITLLIWLLFANVPLKTFFEDSSQIQLILISIPFAILLNQVAAPNKNTLVTVICDSLVGLLSIHLFLRPAGYLNTALLLIDFIFANILLLTPLVNEPHGRWIIFGIINGSGMAFLFNISYHHYFSLISLMYITTLIFSNIFFSYHGFMTKQNLSSLLIILILIVMLCLTLQLSFLRMILLTTILGFYLFFESQVNPKNFNKRANVSAGCYFLFSLLVCL</sequence>
<feature type="transmembrane region" description="Helical" evidence="1">
    <location>
        <begin position="189"/>
        <end position="208"/>
    </location>
</feature>
<feature type="transmembrane region" description="Helical" evidence="1">
    <location>
        <begin position="84"/>
        <end position="101"/>
    </location>
</feature>
<evidence type="ECO:0000313" key="2">
    <source>
        <dbReference type="EMBL" id="EHO45756.1"/>
    </source>
</evidence>
<feature type="transmembrane region" description="Helical" evidence="1">
    <location>
        <begin position="214"/>
        <end position="232"/>
    </location>
</feature>
<dbReference type="AlphaFoldDB" id="H1LKZ6"/>
<proteinExistence type="predicted"/>
<dbReference type="EMBL" id="AGRJ01000279">
    <property type="protein sequence ID" value="EHO45756.1"/>
    <property type="molecule type" value="Genomic_DNA"/>
</dbReference>
<keyword evidence="1" id="KW-0472">Membrane</keyword>
<feature type="transmembrane region" description="Helical" evidence="1">
    <location>
        <begin position="244"/>
        <end position="277"/>
    </location>
</feature>
<protein>
    <submittedName>
        <fullName evidence="2">Uncharacterized protein</fullName>
    </submittedName>
</protein>
<name>H1LKZ6_9LACO</name>
<feature type="transmembrane region" description="Helical" evidence="1">
    <location>
        <begin position="161"/>
        <end position="182"/>
    </location>
</feature>
<dbReference type="HOGENOM" id="CLU_078762_0_0_9"/>
<keyword evidence="1" id="KW-1133">Transmembrane helix</keyword>
<dbReference type="PATRIC" id="fig|797516.3.peg.2966"/>
<keyword evidence="1" id="KW-0812">Transmembrane</keyword>
<reference evidence="2 3" key="1">
    <citation type="submission" date="2011-09" db="EMBL/GenBank/DDBJ databases">
        <authorList>
            <person name="Weinstock G."/>
            <person name="Sodergren E."/>
            <person name="Clifton S."/>
            <person name="Fulton L."/>
            <person name="Fulton B."/>
            <person name="Courtney L."/>
            <person name="Fronick C."/>
            <person name="Harrison M."/>
            <person name="Strong C."/>
            <person name="Farmer C."/>
            <person name="Delahaunty K."/>
            <person name="Markovic C."/>
            <person name="Hall O."/>
            <person name="Minx P."/>
            <person name="Tomlinson C."/>
            <person name="Mitreva M."/>
            <person name="Hou S."/>
            <person name="Chen J."/>
            <person name="Wollam A."/>
            <person name="Pepin K.H."/>
            <person name="Johnson M."/>
            <person name="Bhonagiri V."/>
            <person name="Zhang X."/>
            <person name="Suruliraj S."/>
            <person name="Warren W."/>
            <person name="Chinwalla A."/>
            <person name="Mardis E.R."/>
            <person name="Wilson R.K."/>
        </authorList>
    </citation>
    <scope>NUCLEOTIDE SEQUENCE [LARGE SCALE GENOMIC DNA]</scope>
    <source>
        <strain evidence="2 3">F0435</strain>
    </source>
</reference>
<comment type="caution">
    <text evidence="2">The sequence shown here is derived from an EMBL/GenBank/DDBJ whole genome shotgun (WGS) entry which is preliminary data.</text>
</comment>
<evidence type="ECO:0000256" key="1">
    <source>
        <dbReference type="SAM" id="Phobius"/>
    </source>
</evidence>
<feature type="transmembrane region" description="Helical" evidence="1">
    <location>
        <begin position="137"/>
        <end position="155"/>
    </location>
</feature>
<evidence type="ECO:0000313" key="3">
    <source>
        <dbReference type="Proteomes" id="UP000005025"/>
    </source>
</evidence>
<dbReference type="STRING" id="797516.HMPREF9104_03301"/>
<accession>H1LKZ6</accession>
<dbReference type="Proteomes" id="UP000005025">
    <property type="component" value="Unassembled WGS sequence"/>
</dbReference>
<gene>
    <name evidence="2" type="ORF">HMPREF9104_03301</name>
</gene>